<keyword evidence="3" id="KW-1185">Reference proteome</keyword>
<keyword evidence="1" id="KW-0472">Membrane</keyword>
<evidence type="ECO:0000313" key="3">
    <source>
        <dbReference type="Proteomes" id="UP000061603"/>
    </source>
</evidence>
<protein>
    <submittedName>
        <fullName evidence="2">Uncharacterized protein</fullName>
    </submittedName>
</protein>
<evidence type="ECO:0000256" key="1">
    <source>
        <dbReference type="SAM" id="Phobius"/>
    </source>
</evidence>
<name>A0A0C5J0R1_9PROT</name>
<reference evidence="2 3" key="1">
    <citation type="journal article" date="2015" name="Genome Announc.">
        <title>Complete Genome Sequence of a Novel Bacterium within the Family Rhodocyclaceae That Degrades Polycyclic Aromatic Hydrocarbons.</title>
        <authorList>
            <person name="Singleton D.R."/>
            <person name="Dickey A.N."/>
            <person name="Scholl E.H."/>
            <person name="Wright F.A."/>
            <person name="Aitken M.D."/>
        </authorList>
    </citation>
    <scope>NUCLEOTIDE SEQUENCE [LARGE SCALE GENOMIC DNA]</scope>
    <source>
        <strain evidence="3">PG1-Ca6</strain>
    </source>
</reference>
<organism evidence="2 3">
    <name type="scientific">Rugosibacter aromaticivorans</name>
    <dbReference type="NCBI Taxonomy" id="1565605"/>
    <lineage>
        <taxon>Bacteria</taxon>
        <taxon>Pseudomonadati</taxon>
        <taxon>Pseudomonadota</taxon>
        <taxon>Betaproteobacteria</taxon>
        <taxon>Nitrosomonadales</taxon>
        <taxon>Sterolibacteriaceae</taxon>
        <taxon>Rugosibacter</taxon>
    </lineage>
</organism>
<keyword evidence="1" id="KW-0812">Transmembrane</keyword>
<sequence length="61" mass="6286">MAAQSFPSYPCTAPQRVSRICTGIVIAAHVLVICGLLHGKSISGSVLNFVCKAVDVSLIAA</sequence>
<feature type="transmembrane region" description="Helical" evidence="1">
    <location>
        <begin position="17"/>
        <end position="37"/>
    </location>
</feature>
<dbReference type="KEGG" id="rbu:PG1C_09665"/>
<dbReference type="Proteomes" id="UP000061603">
    <property type="component" value="Chromosome"/>
</dbReference>
<dbReference type="HOGENOM" id="CLU_2919694_0_0_4"/>
<dbReference type="AlphaFoldDB" id="A0A0C5J0R1"/>
<proteinExistence type="predicted"/>
<accession>A0A0C5J0R1</accession>
<gene>
    <name evidence="2" type="ORF">PG1C_09665</name>
</gene>
<dbReference type="EMBL" id="CP010554">
    <property type="protein sequence ID" value="AJP48632.1"/>
    <property type="molecule type" value="Genomic_DNA"/>
</dbReference>
<keyword evidence="1" id="KW-1133">Transmembrane helix</keyword>
<evidence type="ECO:0000313" key="2">
    <source>
        <dbReference type="EMBL" id="AJP48632.1"/>
    </source>
</evidence>